<evidence type="ECO:0000313" key="10">
    <source>
        <dbReference type="Proteomes" id="UP000504628"/>
    </source>
</evidence>
<feature type="signal peptide" evidence="9">
    <location>
        <begin position="1"/>
        <end position="38"/>
    </location>
</feature>
<dbReference type="Proteomes" id="UP000504628">
    <property type="component" value="Chromosome 6"/>
</dbReference>
<dbReference type="CDD" id="cd16888">
    <property type="entry name" value="lyz_G-like_1"/>
    <property type="match status" value="1"/>
</dbReference>
<evidence type="ECO:0000256" key="8">
    <source>
        <dbReference type="ARBA" id="ARBA00069672"/>
    </source>
</evidence>
<keyword evidence="10" id="KW-1185">Reference proteome</keyword>
<comment type="subcellular location">
    <subcellularLocation>
        <location evidence="1">Secreted</location>
    </subcellularLocation>
</comment>
<evidence type="ECO:0000256" key="1">
    <source>
        <dbReference type="ARBA" id="ARBA00004613"/>
    </source>
</evidence>
<evidence type="ECO:0000256" key="9">
    <source>
        <dbReference type="SAM" id="SignalP"/>
    </source>
</evidence>
<dbReference type="GO" id="GO:0005576">
    <property type="term" value="C:extracellular region"/>
    <property type="evidence" value="ECO:0007669"/>
    <property type="project" value="UniProtKB-SubCell"/>
</dbReference>
<dbReference type="RefSeq" id="XP_028373521.2">
    <property type="nucleotide sequence ID" value="XM_028517720.2"/>
</dbReference>
<evidence type="ECO:0000256" key="3">
    <source>
        <dbReference type="ARBA" id="ARBA00022525"/>
    </source>
</evidence>
<dbReference type="InParanoid" id="A0A6J2M1U7"/>
<keyword evidence="4 9" id="KW-0732">Signal</keyword>
<comment type="similarity">
    <text evidence="2">Belongs to the glycosyl hydrolase 23 family.</text>
</comment>
<evidence type="ECO:0000256" key="5">
    <source>
        <dbReference type="ARBA" id="ARBA00022801"/>
    </source>
</evidence>
<evidence type="ECO:0000256" key="7">
    <source>
        <dbReference type="ARBA" id="ARBA00023295"/>
    </source>
</evidence>
<keyword evidence="5" id="KW-0378">Hydrolase</keyword>
<dbReference type="PANTHER" id="PTHR31698:SF5">
    <property type="entry name" value="LYSOZYME G-LIKE PROTEIN 1"/>
    <property type="match status" value="1"/>
</dbReference>
<dbReference type="PRINTS" id="PR00749">
    <property type="entry name" value="LYSOZYMEG"/>
</dbReference>
<gene>
    <name evidence="11" type="primary">LOC114500988</name>
</gene>
<keyword evidence="7" id="KW-0326">Glycosidase</keyword>
<dbReference type="SUPFAM" id="SSF53955">
    <property type="entry name" value="Lysozyme-like"/>
    <property type="match status" value="1"/>
</dbReference>
<dbReference type="OrthoDB" id="10021790at2759"/>
<evidence type="ECO:0000313" key="11">
    <source>
        <dbReference type="RefSeq" id="XP_028373521.2"/>
    </source>
</evidence>
<dbReference type="FunFam" id="1.10.530.10:FF:000022">
    <property type="entry name" value="Lysozyme g-like protein"/>
    <property type="match status" value="1"/>
</dbReference>
<dbReference type="InterPro" id="IPR023346">
    <property type="entry name" value="Lysozyme-like_dom_sf"/>
</dbReference>
<evidence type="ECO:0000256" key="2">
    <source>
        <dbReference type="ARBA" id="ARBA00008902"/>
    </source>
</evidence>
<protein>
    <recommendedName>
        <fullName evidence="8">Lysozyme g-like protein 1</fullName>
    </recommendedName>
</protein>
<evidence type="ECO:0000256" key="4">
    <source>
        <dbReference type="ARBA" id="ARBA00022729"/>
    </source>
</evidence>
<dbReference type="KEGG" id="pdic:114500988"/>
<name>A0A6J2M1U7_9CHIR</name>
<dbReference type="PANTHER" id="PTHR31698">
    <property type="entry name" value="LYSOZYME G FAMILY MEMBER"/>
    <property type="match status" value="1"/>
</dbReference>
<dbReference type="Gene3D" id="1.10.530.10">
    <property type="match status" value="1"/>
</dbReference>
<keyword evidence="6" id="KW-1015">Disulfide bond</keyword>
<sequence>MACLPLRTRAKGRQDSKSRIISMSVLWLLLGLLALTDSSESGSLGCYGNIRTLDTPGASCGIGRRRGLNYCGVRASERLAEIDMPYLLRFQPIIHTVGQKYCVDPAVIAGVVSRESPAGNILVNAGNVGDGVRVVQDTGHYVPTPWISESQLSQMTNVLTVRIKEIQKRFPTWTPDQCLRGGLCAYVGGPGYIRSSQDLSCDFCNDVLARAKYFKRHGF</sequence>
<feature type="chain" id="PRO_5029011648" description="Lysozyme g-like protein 1" evidence="9">
    <location>
        <begin position="39"/>
        <end position="219"/>
    </location>
</feature>
<proteinExistence type="inferred from homology"/>
<evidence type="ECO:0000256" key="6">
    <source>
        <dbReference type="ARBA" id="ARBA00023157"/>
    </source>
</evidence>
<dbReference type="GO" id="GO:0009253">
    <property type="term" value="P:peptidoglycan catabolic process"/>
    <property type="evidence" value="ECO:0007669"/>
    <property type="project" value="InterPro"/>
</dbReference>
<dbReference type="AlphaFoldDB" id="A0A6J2M1U7"/>
<dbReference type="GO" id="GO:0003796">
    <property type="term" value="F:lysozyme activity"/>
    <property type="evidence" value="ECO:0007669"/>
    <property type="project" value="InterPro"/>
</dbReference>
<dbReference type="InterPro" id="IPR002152">
    <property type="entry name" value="Glyco_hydro_23"/>
</dbReference>
<dbReference type="GO" id="GO:0050830">
    <property type="term" value="P:defense response to Gram-positive bacterium"/>
    <property type="evidence" value="ECO:0007669"/>
    <property type="project" value="TreeGrafter"/>
</dbReference>
<keyword evidence="3" id="KW-0964">Secreted</keyword>
<organism evidence="10 11">
    <name type="scientific">Phyllostomus discolor</name>
    <name type="common">pale spear-nosed bat</name>
    <dbReference type="NCBI Taxonomy" id="89673"/>
    <lineage>
        <taxon>Eukaryota</taxon>
        <taxon>Metazoa</taxon>
        <taxon>Chordata</taxon>
        <taxon>Craniata</taxon>
        <taxon>Vertebrata</taxon>
        <taxon>Euteleostomi</taxon>
        <taxon>Mammalia</taxon>
        <taxon>Eutheria</taxon>
        <taxon>Laurasiatheria</taxon>
        <taxon>Chiroptera</taxon>
        <taxon>Yangochiroptera</taxon>
        <taxon>Phyllostomidae</taxon>
        <taxon>Phyllostominae</taxon>
        <taxon>Phyllostomus</taxon>
    </lineage>
</organism>
<dbReference type="GeneID" id="114500988"/>
<reference evidence="11" key="1">
    <citation type="submission" date="2025-08" db="UniProtKB">
        <authorList>
            <consortium name="RefSeq"/>
        </authorList>
    </citation>
    <scope>IDENTIFICATION</scope>
    <source>
        <tissue evidence="11">Muscle</tissue>
    </source>
</reference>
<accession>A0A6J2M1U7</accession>